<dbReference type="STRING" id="1284197.S8BX99"/>
<evidence type="ECO:0000313" key="2">
    <source>
        <dbReference type="EMBL" id="EPS44138.1"/>
    </source>
</evidence>
<feature type="compositionally biased region" description="Polar residues" evidence="1">
    <location>
        <begin position="269"/>
        <end position="286"/>
    </location>
</feature>
<name>S8BX99_DACHA</name>
<reference evidence="3" key="2">
    <citation type="submission" date="2013-04" db="EMBL/GenBank/DDBJ databases">
        <title>Genomic mechanisms accounting for the adaptation to parasitism in nematode-trapping fungi.</title>
        <authorList>
            <person name="Ahren D.G."/>
        </authorList>
    </citation>
    <scope>NUCLEOTIDE SEQUENCE [LARGE SCALE GENOMIC DNA]</scope>
    <source>
        <strain evidence="3">CBS 200.50</strain>
    </source>
</reference>
<dbReference type="eggNOG" id="ENOG502S3QT">
    <property type="taxonomic scope" value="Eukaryota"/>
</dbReference>
<dbReference type="Proteomes" id="UP000015100">
    <property type="component" value="Unassembled WGS sequence"/>
</dbReference>
<feature type="region of interest" description="Disordered" evidence="1">
    <location>
        <begin position="265"/>
        <end position="290"/>
    </location>
</feature>
<sequence length="383" mass="42757">MTAVLPLPAEEEKKNPFDLSSAIDLLRSLSLFHPTTAADSLHPLDAADSTTTLWSHAAQPVIQTTIIKNTLTIPSRPNPFRELLSLKNSVTTQIQLKGPSPPAVVPKQEPRVPTLLPASIRPEKGNRESRKSKASKRLGFKNIKSSKHSEDLIERIQDLSYEVPHSAPYIPRNPHSATATGIHVFVDYSNISIGFYESVKKLLNYDQSRAIPRLQFSFGTLSMVLERGRQAEKKVLVGSTKNKDLISEARKLDYEINILKRVQKDDGSPTLSSNNRGYRSDPSNESSAKRIGEQAVDEVIIMKILESLVDYVPSTIVLATGDGNVTEFSDGFYKTVERCLTGGWNIELVAFKRTLSRSWKKLISPRFRIILLDGYLLDLIHTK</sequence>
<gene>
    <name evidence="2" type="ORF">H072_1812</name>
</gene>
<proteinExistence type="predicted"/>
<feature type="compositionally biased region" description="Basic and acidic residues" evidence="1">
    <location>
        <begin position="121"/>
        <end position="131"/>
    </location>
</feature>
<dbReference type="HOGENOM" id="CLU_721634_0_0_1"/>
<dbReference type="AlphaFoldDB" id="S8BX99"/>
<comment type="caution">
    <text evidence="2">The sequence shown here is derived from an EMBL/GenBank/DDBJ whole genome shotgun (WGS) entry which is preliminary data.</text>
</comment>
<dbReference type="CDD" id="cd18724">
    <property type="entry name" value="PIN_LabA-like"/>
    <property type="match status" value="1"/>
</dbReference>
<evidence type="ECO:0008006" key="4">
    <source>
        <dbReference type="Google" id="ProtNLM"/>
    </source>
</evidence>
<dbReference type="EMBL" id="AQGS01000057">
    <property type="protein sequence ID" value="EPS44138.1"/>
    <property type="molecule type" value="Genomic_DNA"/>
</dbReference>
<evidence type="ECO:0000313" key="3">
    <source>
        <dbReference type="Proteomes" id="UP000015100"/>
    </source>
</evidence>
<dbReference type="Gene3D" id="3.40.50.1010">
    <property type="entry name" value="5'-nuclease"/>
    <property type="match status" value="1"/>
</dbReference>
<feature type="region of interest" description="Disordered" evidence="1">
    <location>
        <begin position="95"/>
        <end position="141"/>
    </location>
</feature>
<evidence type="ECO:0000256" key="1">
    <source>
        <dbReference type="SAM" id="MobiDB-lite"/>
    </source>
</evidence>
<dbReference type="OrthoDB" id="5590473at2759"/>
<keyword evidence="3" id="KW-1185">Reference proteome</keyword>
<accession>S8BX99</accession>
<organism evidence="2 3">
    <name type="scientific">Dactylellina haptotyla (strain CBS 200.50)</name>
    <name type="common">Nematode-trapping fungus</name>
    <name type="synonym">Monacrosporium haptotylum</name>
    <dbReference type="NCBI Taxonomy" id="1284197"/>
    <lineage>
        <taxon>Eukaryota</taxon>
        <taxon>Fungi</taxon>
        <taxon>Dikarya</taxon>
        <taxon>Ascomycota</taxon>
        <taxon>Pezizomycotina</taxon>
        <taxon>Orbiliomycetes</taxon>
        <taxon>Orbiliales</taxon>
        <taxon>Orbiliaceae</taxon>
        <taxon>Dactylellina</taxon>
    </lineage>
</organism>
<reference evidence="2 3" key="1">
    <citation type="journal article" date="2013" name="PLoS Genet.">
        <title>Genomic mechanisms accounting for the adaptation to parasitism in nematode-trapping fungi.</title>
        <authorList>
            <person name="Meerupati T."/>
            <person name="Andersson K.M."/>
            <person name="Friman E."/>
            <person name="Kumar D."/>
            <person name="Tunlid A."/>
            <person name="Ahren D."/>
        </authorList>
    </citation>
    <scope>NUCLEOTIDE SEQUENCE [LARGE SCALE GENOMIC DNA]</scope>
    <source>
        <strain evidence="2 3">CBS 200.50</strain>
    </source>
</reference>
<protein>
    <recommendedName>
        <fullName evidence="4">NYN domain-containing protein</fullName>
    </recommendedName>
</protein>